<keyword evidence="2 7" id="KW-0489">Methyltransferase</keyword>
<evidence type="ECO:0000259" key="6">
    <source>
        <dbReference type="Pfam" id="PF00588"/>
    </source>
</evidence>
<reference evidence="7 8" key="1">
    <citation type="submission" date="2023-07" db="EMBL/GenBank/DDBJ databases">
        <title>Closed genoem sequence of Methanomicrococcus sp. Hf6.</title>
        <authorList>
            <person name="Poehlein A."/>
            <person name="Protasov E."/>
            <person name="Platt K."/>
            <person name="Reeh H."/>
            <person name="Daniel R."/>
            <person name="Brune A."/>
        </authorList>
    </citation>
    <scope>NUCLEOTIDE SEQUENCE [LARGE SCALE GENOMIC DNA]</scope>
    <source>
        <strain evidence="7 8">Hf6</strain>
    </source>
</reference>
<evidence type="ECO:0000256" key="2">
    <source>
        <dbReference type="ARBA" id="ARBA00022603"/>
    </source>
</evidence>
<dbReference type="GO" id="GO:0005829">
    <property type="term" value="C:cytosol"/>
    <property type="evidence" value="ECO:0007669"/>
    <property type="project" value="TreeGrafter"/>
</dbReference>
<dbReference type="PANTHER" id="PTHR42786">
    <property type="entry name" value="TRNA/RRNA METHYLTRANSFERASE"/>
    <property type="match status" value="1"/>
</dbReference>
<sequence>MSDRFSGENEQANNADNAGNADDAKNAETEDAIKFMPNLRIVLVEPLYQGNIGSVCRVMKNFGFTELYLVNPCSLEGEARAMSSHAIDVLQNAKICQTIEEAVSGCDVVIGTTGMRALKGCDHIRTPALTPGVLREKMEEFHPDTKFALLFGREDIGFTNEELSFCSMIATIPSSHIYPVMNLSHAVGIMVYELSGARLTGKYKTADFIEFDSMCAHFGEVLEDMDFDPLKKEKMALMMKRIFARAELTPCEAKTLRGIFRNIQYHAKKSKGEDVSKYRREIENQFENIDFEEEFDLDFDVDFVDKMEK</sequence>
<dbReference type="Proteomes" id="UP001302978">
    <property type="component" value="Chromosome"/>
</dbReference>
<keyword evidence="3 7" id="KW-0808">Transferase</keyword>
<organism evidence="7 8">
    <name type="scientific">Methanimicrococcus hongohii</name>
    <dbReference type="NCBI Taxonomy" id="3028295"/>
    <lineage>
        <taxon>Archaea</taxon>
        <taxon>Methanobacteriati</taxon>
        <taxon>Methanobacteriota</taxon>
        <taxon>Stenosarchaea group</taxon>
        <taxon>Methanomicrobia</taxon>
        <taxon>Methanosarcinales</taxon>
        <taxon>Methanosarcinaceae</taxon>
        <taxon>Methanimicrococcus</taxon>
    </lineage>
</organism>
<dbReference type="Gene3D" id="1.10.8.590">
    <property type="match status" value="1"/>
</dbReference>
<dbReference type="KEGG" id="mehf:MmiHf6_06610"/>
<evidence type="ECO:0000313" key="7">
    <source>
        <dbReference type="EMBL" id="WNY23354.1"/>
    </source>
</evidence>
<dbReference type="GeneID" id="85195169"/>
<evidence type="ECO:0000256" key="5">
    <source>
        <dbReference type="SAM" id="MobiDB-lite"/>
    </source>
</evidence>
<evidence type="ECO:0000256" key="1">
    <source>
        <dbReference type="ARBA" id="ARBA00007228"/>
    </source>
</evidence>
<dbReference type="InterPro" id="IPR004384">
    <property type="entry name" value="RNA_MeTrfase_TrmJ/LasT"/>
</dbReference>
<feature type="region of interest" description="Disordered" evidence="5">
    <location>
        <begin position="1"/>
        <end position="23"/>
    </location>
</feature>
<accession>A0AA96UZ73</accession>
<feature type="domain" description="tRNA/rRNA methyltransferase SpoU type" evidence="6">
    <location>
        <begin position="39"/>
        <end position="192"/>
    </location>
</feature>
<dbReference type="InterPro" id="IPR029026">
    <property type="entry name" value="tRNA_m1G_MTases_N"/>
</dbReference>
<dbReference type="NCBIfam" id="TIGR00050">
    <property type="entry name" value="rRNA_methyl_1"/>
    <property type="match status" value="1"/>
</dbReference>
<dbReference type="GO" id="GO:0003723">
    <property type="term" value="F:RNA binding"/>
    <property type="evidence" value="ECO:0007669"/>
    <property type="project" value="InterPro"/>
</dbReference>
<evidence type="ECO:0000313" key="8">
    <source>
        <dbReference type="Proteomes" id="UP001302978"/>
    </source>
</evidence>
<evidence type="ECO:0000256" key="3">
    <source>
        <dbReference type="ARBA" id="ARBA00022679"/>
    </source>
</evidence>
<evidence type="ECO:0000256" key="4">
    <source>
        <dbReference type="ARBA" id="ARBA00022691"/>
    </source>
</evidence>
<proteinExistence type="inferred from homology"/>
<gene>
    <name evidence="7" type="primary">trmL</name>
    <name evidence="7" type="ORF">MmiHf6_06610</name>
</gene>
<dbReference type="EC" id="2.1.1.207" evidence="7"/>
<protein>
    <submittedName>
        <fullName evidence="7">tRNA (Cytidine(34)-2'-O)-methyltransferase</fullName>
        <ecNumber evidence="7">2.1.1.207</ecNumber>
    </submittedName>
</protein>
<feature type="compositionally biased region" description="Low complexity" evidence="5">
    <location>
        <begin position="8"/>
        <end position="21"/>
    </location>
</feature>
<dbReference type="InterPro" id="IPR029028">
    <property type="entry name" value="Alpha/beta_knot_MTases"/>
</dbReference>
<dbReference type="GO" id="GO:0008173">
    <property type="term" value="F:RNA methyltransferase activity"/>
    <property type="evidence" value="ECO:0007669"/>
    <property type="project" value="InterPro"/>
</dbReference>
<dbReference type="PANTHER" id="PTHR42786:SF2">
    <property type="entry name" value="TRNA (CYTIDINE_URIDINE-2'-O-)-METHYLTRANSFERASE TRMJ"/>
    <property type="match status" value="1"/>
</dbReference>
<keyword evidence="4" id="KW-0949">S-adenosyl-L-methionine</keyword>
<dbReference type="AlphaFoldDB" id="A0AA96UZ73"/>
<dbReference type="Pfam" id="PF00588">
    <property type="entry name" value="SpoU_methylase"/>
    <property type="match status" value="1"/>
</dbReference>
<comment type="similarity">
    <text evidence="1">Belongs to the class IV-like SAM-binding methyltransferase superfamily. RNA methyltransferase TrmH family.</text>
</comment>
<dbReference type="RefSeq" id="WP_316558370.1">
    <property type="nucleotide sequence ID" value="NZ_CP131059.1"/>
</dbReference>
<keyword evidence="8" id="KW-1185">Reference proteome</keyword>
<name>A0AA96UZ73_9EURY</name>
<dbReference type="EMBL" id="CP131059">
    <property type="protein sequence ID" value="WNY23354.1"/>
    <property type="molecule type" value="Genomic_DNA"/>
</dbReference>
<dbReference type="InterPro" id="IPR001537">
    <property type="entry name" value="SpoU_MeTrfase"/>
</dbReference>
<dbReference type="SUPFAM" id="SSF75217">
    <property type="entry name" value="alpha/beta knot"/>
    <property type="match status" value="1"/>
</dbReference>
<dbReference type="CDD" id="cd18093">
    <property type="entry name" value="SpoU-like_TrmJ"/>
    <property type="match status" value="1"/>
</dbReference>
<dbReference type="Gene3D" id="3.40.1280.10">
    <property type="match status" value="1"/>
</dbReference>
<dbReference type="GO" id="GO:0002128">
    <property type="term" value="P:tRNA nucleoside ribose methylation"/>
    <property type="evidence" value="ECO:0007669"/>
    <property type="project" value="TreeGrafter"/>
</dbReference>